<evidence type="ECO:0000256" key="7">
    <source>
        <dbReference type="HAMAP-Rule" id="MF_00957"/>
    </source>
</evidence>
<evidence type="ECO:0000256" key="1">
    <source>
        <dbReference type="ARBA" id="ARBA00022664"/>
    </source>
</evidence>
<dbReference type="PANTHER" id="PTHR43051">
    <property type="entry name" value="POLYNUCLEOTIDE ADENYLYLTRANSFERASE FAMILY PROTEIN"/>
    <property type="match status" value="1"/>
</dbReference>
<dbReference type="Gene3D" id="3.30.460.10">
    <property type="entry name" value="Beta Polymerase, domain 2"/>
    <property type="match status" value="1"/>
</dbReference>
<dbReference type="HAMAP" id="MF_00957">
    <property type="entry name" value="PolyA_pol"/>
    <property type="match status" value="1"/>
</dbReference>
<dbReference type="PANTHER" id="PTHR43051:SF1">
    <property type="entry name" value="POLYNUCLEOTIDE ADENYLYLTRANSFERASE FAMILY PROTEIN"/>
    <property type="match status" value="1"/>
</dbReference>
<feature type="domain" description="tRNA nucleotidyltransferase/poly(A) polymerase RNA and SrmB- binding" evidence="12">
    <location>
        <begin position="205"/>
        <end position="267"/>
    </location>
</feature>
<evidence type="ECO:0000256" key="8">
    <source>
        <dbReference type="RuleBase" id="RU003953"/>
    </source>
</evidence>
<feature type="compositionally biased region" description="Basic residues" evidence="9">
    <location>
        <begin position="433"/>
        <end position="443"/>
    </location>
</feature>
<evidence type="ECO:0000259" key="10">
    <source>
        <dbReference type="Pfam" id="PF01743"/>
    </source>
</evidence>
<dbReference type="EC" id="2.7.7.19" evidence="7"/>
<evidence type="ECO:0000313" key="14">
    <source>
        <dbReference type="Proteomes" id="UP001165524"/>
    </source>
</evidence>
<keyword evidence="1 7" id="KW-0507">mRNA processing</keyword>
<dbReference type="Pfam" id="PF12627">
    <property type="entry name" value="PolyA_pol_RNAbd"/>
    <property type="match status" value="1"/>
</dbReference>
<gene>
    <name evidence="7 13" type="primary">pcnB</name>
    <name evidence="13" type="ORF">MU846_09605</name>
</gene>
<dbReference type="CDD" id="cd05398">
    <property type="entry name" value="NT_ClassII-CCAase"/>
    <property type="match status" value="1"/>
</dbReference>
<keyword evidence="4 7" id="KW-0067">ATP-binding</keyword>
<evidence type="ECO:0000256" key="3">
    <source>
        <dbReference type="ARBA" id="ARBA00022741"/>
    </source>
</evidence>
<dbReference type="InterPro" id="IPR025866">
    <property type="entry name" value="PolyA_pol_arg_C_dom"/>
</dbReference>
<keyword evidence="6 7" id="KW-0804">Transcription</keyword>
<keyword evidence="13" id="KW-0548">Nucleotidyltransferase</keyword>
<evidence type="ECO:0000259" key="11">
    <source>
        <dbReference type="Pfam" id="PF12626"/>
    </source>
</evidence>
<evidence type="ECO:0000256" key="9">
    <source>
        <dbReference type="SAM" id="MobiDB-lite"/>
    </source>
</evidence>
<comment type="catalytic activity">
    <reaction evidence="7">
        <text>RNA(n) + ATP = RNA(n)-3'-adenine ribonucleotide + diphosphate</text>
        <dbReference type="Rhea" id="RHEA:11332"/>
        <dbReference type="Rhea" id="RHEA-COMP:14527"/>
        <dbReference type="Rhea" id="RHEA-COMP:17347"/>
        <dbReference type="ChEBI" id="CHEBI:30616"/>
        <dbReference type="ChEBI" id="CHEBI:33019"/>
        <dbReference type="ChEBI" id="CHEBI:140395"/>
        <dbReference type="ChEBI" id="CHEBI:173115"/>
        <dbReference type="EC" id="2.7.7.19"/>
    </reaction>
</comment>
<protein>
    <recommendedName>
        <fullName evidence="7">Poly(A) polymerase I</fullName>
        <shortName evidence="7">PAP I</shortName>
        <ecNumber evidence="7">2.7.7.19</ecNumber>
    </recommendedName>
</protein>
<dbReference type="Proteomes" id="UP001165524">
    <property type="component" value="Unassembled WGS sequence"/>
</dbReference>
<keyword evidence="14" id="KW-1185">Reference proteome</keyword>
<evidence type="ECO:0000259" key="12">
    <source>
        <dbReference type="Pfam" id="PF12627"/>
    </source>
</evidence>
<dbReference type="Pfam" id="PF12626">
    <property type="entry name" value="PolyA_pol_arg_C"/>
    <property type="match status" value="1"/>
</dbReference>
<dbReference type="InterPro" id="IPR052191">
    <property type="entry name" value="tRNA_ntf/polyA_polymerase_I"/>
</dbReference>
<keyword evidence="2 7" id="KW-0808">Transferase</keyword>
<dbReference type="NCBIfam" id="TIGR01942">
    <property type="entry name" value="pcnB"/>
    <property type="match status" value="1"/>
</dbReference>
<organism evidence="13 14">
    <name type="scientific">Alcanivorax quisquiliarum</name>
    <dbReference type="NCBI Taxonomy" id="2933565"/>
    <lineage>
        <taxon>Bacteria</taxon>
        <taxon>Pseudomonadati</taxon>
        <taxon>Pseudomonadota</taxon>
        <taxon>Gammaproteobacteria</taxon>
        <taxon>Oceanospirillales</taxon>
        <taxon>Alcanivoracaceae</taxon>
        <taxon>Alcanivorax</taxon>
    </lineage>
</organism>
<dbReference type="Pfam" id="PF01743">
    <property type="entry name" value="PolyA_pol"/>
    <property type="match status" value="1"/>
</dbReference>
<dbReference type="InterPro" id="IPR043519">
    <property type="entry name" value="NT_sf"/>
</dbReference>
<dbReference type="InterPro" id="IPR010206">
    <property type="entry name" value="PolA_pol_I"/>
</dbReference>
<dbReference type="EMBL" id="JALKII010000006">
    <property type="protein sequence ID" value="MCK0537966.1"/>
    <property type="molecule type" value="Genomic_DNA"/>
</dbReference>
<feature type="domain" description="Poly A polymerase head" evidence="10">
    <location>
        <begin position="47"/>
        <end position="178"/>
    </location>
</feature>
<feature type="compositionally biased region" description="Basic and acidic residues" evidence="9">
    <location>
        <begin position="418"/>
        <end position="429"/>
    </location>
</feature>
<comment type="function">
    <text evidence="7">Adds poly(A) tail to the 3' end of many RNAs, which usually targets these RNAs for decay. Plays a significant role in the global control of gene expression, through influencing the rate of transcript degradation, and in the general RNA quality control.</text>
</comment>
<evidence type="ECO:0000256" key="2">
    <source>
        <dbReference type="ARBA" id="ARBA00022679"/>
    </source>
</evidence>
<proteinExistence type="inferred from homology"/>
<feature type="region of interest" description="Disordered" evidence="9">
    <location>
        <begin position="418"/>
        <end position="453"/>
    </location>
</feature>
<keyword evidence="5 7" id="KW-0694">RNA-binding</keyword>
<feature type="active site" evidence="7">
    <location>
        <position position="67"/>
    </location>
</feature>
<dbReference type="GO" id="GO:1990817">
    <property type="term" value="F:poly(A) RNA polymerase activity"/>
    <property type="evidence" value="ECO:0007669"/>
    <property type="project" value="UniProtKB-EC"/>
</dbReference>
<name>A0ABT0E802_9GAMM</name>
<accession>A0ABT0E802</accession>
<dbReference type="SUPFAM" id="SSF81301">
    <property type="entry name" value="Nucleotidyltransferase"/>
    <property type="match status" value="1"/>
</dbReference>
<comment type="similarity">
    <text evidence="7 8">Belongs to the tRNA nucleotidyltransferase/poly(A) polymerase family.</text>
</comment>
<dbReference type="InterPro" id="IPR002646">
    <property type="entry name" value="PolA_pol_head_dom"/>
</dbReference>
<comment type="caution">
    <text evidence="13">The sequence shown here is derived from an EMBL/GenBank/DDBJ whole genome shotgun (WGS) entry which is preliminary data.</text>
</comment>
<feature type="active site" evidence="7">
    <location>
        <position position="147"/>
    </location>
</feature>
<evidence type="ECO:0000256" key="6">
    <source>
        <dbReference type="ARBA" id="ARBA00023163"/>
    </source>
</evidence>
<feature type="domain" description="Polymerase A arginine-rich C-terminal" evidence="11">
    <location>
        <begin position="322"/>
        <end position="442"/>
    </location>
</feature>
<evidence type="ECO:0000256" key="4">
    <source>
        <dbReference type="ARBA" id="ARBA00022840"/>
    </source>
</evidence>
<feature type="compositionally biased region" description="Gly residues" evidence="9">
    <location>
        <begin position="444"/>
        <end position="453"/>
    </location>
</feature>
<dbReference type="RefSeq" id="WP_246952116.1">
    <property type="nucleotide sequence ID" value="NZ_JALKII010000006.1"/>
</dbReference>
<feature type="active site" evidence="7">
    <location>
        <position position="65"/>
    </location>
</feature>
<keyword evidence="3 7" id="KW-0547">Nucleotide-binding</keyword>
<dbReference type="InterPro" id="IPR032828">
    <property type="entry name" value="PolyA_RNA-bd"/>
</dbReference>
<dbReference type="SUPFAM" id="SSF81891">
    <property type="entry name" value="Poly A polymerase C-terminal region-like"/>
    <property type="match status" value="1"/>
</dbReference>
<evidence type="ECO:0000256" key="5">
    <source>
        <dbReference type="ARBA" id="ARBA00022884"/>
    </source>
</evidence>
<dbReference type="Gene3D" id="1.10.3090.10">
    <property type="entry name" value="cca-adding enzyme, domain 2"/>
    <property type="match status" value="1"/>
</dbReference>
<evidence type="ECO:0000313" key="13">
    <source>
        <dbReference type="EMBL" id="MCK0537966.1"/>
    </source>
</evidence>
<reference evidence="13" key="1">
    <citation type="submission" date="2022-04" db="EMBL/GenBank/DDBJ databases">
        <title>Alcanivorax sp. CY1518 draft genome sequence.</title>
        <authorList>
            <person name="Zhao G."/>
            <person name="An M."/>
        </authorList>
    </citation>
    <scope>NUCLEOTIDE SEQUENCE</scope>
    <source>
        <strain evidence="13">CY1518</strain>
    </source>
</reference>
<sequence>MRPFRRGSSTAVQRRIIPRDQHNISRKDFSRAALHVLYGLKDAGYDAYLVGGCLRDLLTGIKPKDFDVVTNATPEQIERVFRGARIIGRRFRLVHVRFKGDVIEVATFRALAGDDDHDDHLSRRSANGQILRDNVYGTIEEDALRRDFTCNALYYDIADFSLHDFADSLHDIEQRTLRLIGDPEQRYYEDPVRMIRAVRFAAKLDFDIDPDTEAPLSRLAPLLQQVPPARLFEEVLKLFLSGHGQRTFAILQRYGLFDALFPTTAEALADEDGASDLKLIHAAMRNTDQRLAQDKPVTPAFLFAVLLWPVLRRRLAFYLDHGMPPMQAMNKAAGQIMAEQVSVIAIPRRFSTVVREMWDLQLRLPRRAGNRAEQLMQHPRFRAAYDFLLLREEAGEIKPGLGEWWTRYQEAHPVDRDTLLASLSRRDSEPGAPRKRRRRRRRGGAGNQAGDGE</sequence>